<keyword evidence="6 10" id="KW-0479">Metal-binding</keyword>
<dbReference type="InterPro" id="IPR036594">
    <property type="entry name" value="Meth_synthase_dom"/>
</dbReference>
<dbReference type="SUPFAM" id="SSF47644">
    <property type="entry name" value="Methionine synthase domain"/>
    <property type="match status" value="1"/>
</dbReference>
<dbReference type="Proteomes" id="UP000017837">
    <property type="component" value="Unassembled WGS sequence"/>
</dbReference>
<dbReference type="SUPFAM" id="SSF52242">
    <property type="entry name" value="Cobalamin (vitamin B12)-binding domain"/>
    <property type="match status" value="1"/>
</dbReference>
<dbReference type="UniPathway" id="UPA00051">
    <property type="reaction ID" value="UER00081"/>
</dbReference>
<dbReference type="InterPro" id="IPR006158">
    <property type="entry name" value="Cobalamin-bd"/>
</dbReference>
<dbReference type="Pfam" id="PF02310">
    <property type="entry name" value="B12-binding"/>
    <property type="match status" value="1"/>
</dbReference>
<feature type="binding site" evidence="12">
    <location>
        <position position="345"/>
    </location>
    <ligand>
        <name>methylcob(III)alamin</name>
        <dbReference type="ChEBI" id="CHEBI:28115"/>
    </ligand>
</feature>
<feature type="binding site" evidence="12">
    <location>
        <position position="462"/>
    </location>
    <ligand>
        <name>methylcob(III)alamin</name>
        <dbReference type="ChEBI" id="CHEBI:28115"/>
    </ligand>
</feature>
<keyword evidence="7" id="KW-0677">Repeat</keyword>
<evidence type="ECO:0000259" key="15">
    <source>
        <dbReference type="PROSITE" id="PS51332"/>
    </source>
</evidence>
<dbReference type="FunFam" id="3.20.20.20:FF:000002">
    <property type="entry name" value="Methionine synthase"/>
    <property type="match status" value="1"/>
</dbReference>
<evidence type="ECO:0000259" key="14">
    <source>
        <dbReference type="PROSITE" id="PS50974"/>
    </source>
</evidence>
<evidence type="ECO:0000256" key="5">
    <source>
        <dbReference type="ARBA" id="ARBA00022691"/>
    </source>
</evidence>
<dbReference type="InterPro" id="IPR011822">
    <property type="entry name" value="MetH"/>
</dbReference>
<accession>V4RMB1</accession>
<dbReference type="InterPro" id="IPR036724">
    <property type="entry name" value="Cobalamin-bd_sf"/>
</dbReference>
<gene>
    <name evidence="17" type="ORF">ABENE_08560</name>
</gene>
<evidence type="ECO:0000256" key="9">
    <source>
        <dbReference type="NCBIfam" id="TIGR02082"/>
    </source>
</evidence>
<comment type="cofactor">
    <cofactor evidence="10 11">
        <name>methylcob(III)alamin</name>
        <dbReference type="ChEBI" id="CHEBI:28115"/>
    </cofactor>
</comment>
<evidence type="ECO:0000259" key="16">
    <source>
        <dbReference type="PROSITE" id="PS51337"/>
    </source>
</evidence>
<protein>
    <recommendedName>
        <fullName evidence="9 10">Methionine synthase</fullName>
        <ecNumber evidence="9 10">2.1.1.13</ecNumber>
    </recommendedName>
    <alternativeName>
        <fullName evidence="10">5-methyltetrahydrofolate--homocysteine methyltransferase</fullName>
    </alternativeName>
</protein>
<comment type="function">
    <text evidence="10">Catalyzes the transfer of a methyl group from methyl-cobalamin to homocysteine, yielding enzyme-bound cob(I)alamin and methionine. Subsequently, remethylates the cofactor using methyltetrahydrofolate.</text>
</comment>
<evidence type="ECO:0000313" key="17">
    <source>
        <dbReference type="EMBL" id="ESQ92418.1"/>
    </source>
</evidence>
<evidence type="ECO:0000256" key="10">
    <source>
        <dbReference type="PIRNR" id="PIRNR000381"/>
    </source>
</evidence>
<keyword evidence="10" id="KW-0862">Zinc</keyword>
<dbReference type="OrthoDB" id="9803687at2"/>
<evidence type="ECO:0000256" key="2">
    <source>
        <dbReference type="ARBA" id="ARBA00022603"/>
    </source>
</evidence>
<dbReference type="Pfam" id="PF02607">
    <property type="entry name" value="B12-binding_2"/>
    <property type="match status" value="1"/>
</dbReference>
<feature type="domain" description="Pterin-binding" evidence="13">
    <location>
        <begin position="5"/>
        <end position="266"/>
    </location>
</feature>
<comment type="caution">
    <text evidence="17">The sequence shown here is derived from an EMBL/GenBank/DDBJ whole genome shotgun (WGS) entry which is preliminary data.</text>
</comment>
<keyword evidence="8 10" id="KW-0170">Cobalt</keyword>
<comment type="domain">
    <text evidence="10">Modular enzyme with four functionally distinct domains. The isolated Hcy-binding domain catalyzes methyl transfer from free methylcobalamin to homocysteine. The Hcy-binding domain in association with the pterin-binding domain catalyzes the methylation of cob(I)alamin by methyltetrahydrofolate and the methylation of homocysteine. The B12-binding domain binds the cofactor. The AdoMet activation domain binds S-adenosyl-L-methionine. Under aerobic conditions cob(I)alamin can be converted to inactive cob(II)alamin. Reductive methylation by S-adenosyl-L-methionine and flavodoxin regenerates methylcobalamin.</text>
</comment>
<dbReference type="GO" id="GO:0031419">
    <property type="term" value="F:cobalamin binding"/>
    <property type="evidence" value="ECO:0007669"/>
    <property type="project" value="UniProtKB-UniRule"/>
</dbReference>
<dbReference type="EMBL" id="AWGB01000013">
    <property type="protein sequence ID" value="ESQ92418.1"/>
    <property type="molecule type" value="Genomic_DNA"/>
</dbReference>
<feature type="binding site" evidence="12">
    <location>
        <begin position="414"/>
        <end position="418"/>
    </location>
    <ligand>
        <name>methylcob(III)alamin</name>
        <dbReference type="ChEBI" id="CHEBI:28115"/>
    </ligand>
</feature>
<feature type="binding site" evidence="12">
    <location>
        <position position="466"/>
    </location>
    <ligand>
        <name>methylcob(III)alamin</name>
        <dbReference type="ChEBI" id="CHEBI:28115"/>
    </ligand>
</feature>
<dbReference type="PROSITE" id="PS51332">
    <property type="entry name" value="B12_BINDING"/>
    <property type="match status" value="1"/>
</dbReference>
<evidence type="ECO:0000256" key="4">
    <source>
        <dbReference type="ARBA" id="ARBA00022679"/>
    </source>
</evidence>
<dbReference type="NCBIfam" id="TIGR02082">
    <property type="entry name" value="metH"/>
    <property type="match status" value="1"/>
</dbReference>
<feature type="domain" description="AdoMet activation" evidence="14">
    <location>
        <begin position="555"/>
        <end position="886"/>
    </location>
</feature>
<feature type="binding site" evidence="12">
    <location>
        <begin position="849"/>
        <end position="850"/>
    </location>
    <ligand>
        <name>S-adenosyl-L-methionine</name>
        <dbReference type="ChEBI" id="CHEBI:59789"/>
    </ligand>
</feature>
<dbReference type="GO" id="GO:0050667">
    <property type="term" value="P:homocysteine metabolic process"/>
    <property type="evidence" value="ECO:0007669"/>
    <property type="project" value="TreeGrafter"/>
</dbReference>
<dbReference type="GO" id="GO:0008270">
    <property type="term" value="F:zinc ion binding"/>
    <property type="evidence" value="ECO:0007669"/>
    <property type="project" value="UniProtKB-UniRule"/>
</dbReference>
<sequence length="886" mass="97547">MTPTFINIGERTNVTGSAKFKKLIVEGNYTAALDVARQQVEAGAQVIDVNMDEGLLDSEVAMRTFLNLMAAEPDIARVPVMIDSSKWEVIEAGLKCVQGKPIVNSISMKEGIDKFKEQARLCLKYGAAVVVMAFDEIGQADTAERKIEICTKAYRVLVDEVGFPPEDIIFDPNIFAVATGIDEHNNYAVDFIEGTRAIKQTLPYARVSGGVSNVSFSFRGNEPVRRAIHGVFLYHAIAAGMDMGIVNAGDLPVYDSIEPELREAVEDVILNRPQRHDVSNTEWLVDLAPKYKGDKAEARVVNLVWREGSVEERLKHALVNGITEYIDQDTEEARQQAERPLHVIEGPLMAGMNVVGDLFGAGKMFLPQVVKSARVMKQSVAYLMPYMEAEKEAHVAAGGTYQAAGKVLMATVKGDVHDIGKNIVGVVLQCNNYEVIDLGVMVPCDRILAEAKEQGVHMIGLSGLITPSLDEMVFVAREMQRTGFNIPLLIGGATTSKTHTAVKIEPGYKNNQVVYVLDASRAVGVVSQLLSETDRDSFVDSTKAEYIKVREAYGKGNSAPRSSLSEARANKFRIDFAAEPPVAPSFLGLKTFSPYDLHDLADHIDWTPFFATWELAGKYPAILEDEIVGEAATDLFKDAQKMLAQILEEKWFTASGVVGFWPANATDDDDIELYTDEGRTEVLARFQTLRQQMKKPRADQSNTALSDFIAPKGTPDWIGGFAVTAGHGEMEIAHKFKAAGDDYNAILATALADRLAEAFAEALHKKVRRELWGYAADETLSVEELIGEKYLGIRPAPGYPAQPDHTEKWPLFDLLDARARTGMALTESLAMTPPASVSGMYFAHPKAHYFGVGKIEKDQVADYARRKGWQVDEAERWLSPILNYVP</sequence>
<keyword evidence="3 10" id="KW-0846">Cobalamin</keyword>
<dbReference type="RefSeq" id="WP_018080951.1">
    <property type="nucleotide sequence ID" value="NZ_AQWM01000003.1"/>
</dbReference>
<evidence type="ECO:0000256" key="6">
    <source>
        <dbReference type="ARBA" id="ARBA00022723"/>
    </source>
</evidence>
<dbReference type="InterPro" id="IPR011005">
    <property type="entry name" value="Dihydropteroate_synth-like_sf"/>
</dbReference>
<dbReference type="PROSITE" id="PS50972">
    <property type="entry name" value="PTERIN_BINDING"/>
    <property type="match status" value="1"/>
</dbReference>
<dbReference type="Gene3D" id="3.10.196.10">
    <property type="entry name" value="Vitamin B12-dependent methionine synthase, activation domain"/>
    <property type="match status" value="1"/>
</dbReference>
<dbReference type="Gene3D" id="3.20.20.20">
    <property type="entry name" value="Dihydropteroate synthase-like"/>
    <property type="match status" value="1"/>
</dbReference>
<reference evidence="17 18" key="1">
    <citation type="journal article" date="2014" name="Nature">
        <title>Sequential evolution of bacterial morphology by co-option of a developmental regulator.</title>
        <authorList>
            <person name="Jiang C."/>
            <person name="Brown P.J."/>
            <person name="Ducret A."/>
            <person name="Brun Y.V."/>
        </authorList>
    </citation>
    <scope>NUCLEOTIDE SEQUENCE [LARGE SCALE GENOMIC DNA]</scope>
    <source>
        <strain evidence="17 18">DSM 16100</strain>
    </source>
</reference>
<keyword evidence="18" id="KW-1185">Reference proteome</keyword>
<keyword evidence="10" id="KW-0028">Amino-acid biosynthesis</keyword>
<comment type="pathway">
    <text evidence="10">Amino-acid biosynthesis; L-methionine biosynthesis via de novo pathway; L-methionine from L-homocysteine (MetH route): step 1/1.</text>
</comment>
<keyword evidence="2 10" id="KW-0489">Methyltransferase</keyword>
<dbReference type="InterPro" id="IPR004223">
    <property type="entry name" value="VitB12-dep_Met_synth_activ_dom"/>
</dbReference>
<comment type="similarity">
    <text evidence="1">Belongs to the vitamin-B12 dependent methionine synthase family.</text>
</comment>
<dbReference type="InterPro" id="IPR050554">
    <property type="entry name" value="Met_Synthase/Corrinoid"/>
</dbReference>
<feature type="binding site" evidence="12">
    <location>
        <position position="794"/>
    </location>
    <ligand>
        <name>S-adenosyl-L-methionine</name>
        <dbReference type="ChEBI" id="CHEBI:59789"/>
    </ligand>
</feature>
<keyword evidence="5 10" id="KW-0949">S-adenosyl-L-methionine</keyword>
<feature type="domain" description="B12-binding" evidence="15">
    <location>
        <begin position="404"/>
        <end position="540"/>
    </location>
</feature>
<keyword evidence="4 10" id="KW-0808">Transferase</keyword>
<dbReference type="STRING" id="1121022.GCA_000376105_01286"/>
<dbReference type="InterPro" id="IPR000489">
    <property type="entry name" value="Pterin-binding_dom"/>
</dbReference>
<dbReference type="Gene3D" id="1.10.288.10">
    <property type="entry name" value="Cobalamin-dependent Methionine Synthase, domain 2"/>
    <property type="match status" value="1"/>
</dbReference>
<dbReference type="SUPFAM" id="SSF51717">
    <property type="entry name" value="Dihydropteroate synthetase-like"/>
    <property type="match status" value="1"/>
</dbReference>
<evidence type="ECO:0000256" key="7">
    <source>
        <dbReference type="ARBA" id="ARBA00022737"/>
    </source>
</evidence>
<feature type="binding site" evidence="12">
    <location>
        <position position="519"/>
    </location>
    <ligand>
        <name>methylcob(III)alamin</name>
        <dbReference type="ChEBI" id="CHEBI:28115"/>
    </ligand>
</feature>
<dbReference type="GO" id="GO:0046653">
    <property type="term" value="P:tetrahydrofolate metabolic process"/>
    <property type="evidence" value="ECO:0007669"/>
    <property type="project" value="TreeGrafter"/>
</dbReference>
<dbReference type="CDD" id="cd02069">
    <property type="entry name" value="methionine_synthase_B12_BD"/>
    <property type="match status" value="1"/>
</dbReference>
<dbReference type="PANTHER" id="PTHR45833">
    <property type="entry name" value="METHIONINE SYNTHASE"/>
    <property type="match status" value="1"/>
</dbReference>
<evidence type="ECO:0000256" key="11">
    <source>
        <dbReference type="PIRSR" id="PIRSR000381-1"/>
    </source>
</evidence>
<dbReference type="SUPFAM" id="SSF56507">
    <property type="entry name" value="Methionine synthase activation domain-like"/>
    <property type="match status" value="1"/>
</dbReference>
<evidence type="ECO:0000256" key="1">
    <source>
        <dbReference type="ARBA" id="ARBA00010398"/>
    </source>
</evidence>
<name>V4RMB1_9CAUL</name>
<dbReference type="FunFam" id="1.10.1240.10:FF:000001">
    <property type="entry name" value="Methionine synthase"/>
    <property type="match status" value="1"/>
</dbReference>
<organism evidence="17 18">
    <name type="scientific">Asticcacaulis benevestitus DSM 16100 = ATCC BAA-896</name>
    <dbReference type="NCBI Taxonomy" id="1121022"/>
    <lineage>
        <taxon>Bacteria</taxon>
        <taxon>Pseudomonadati</taxon>
        <taxon>Pseudomonadota</taxon>
        <taxon>Alphaproteobacteria</taxon>
        <taxon>Caulobacterales</taxon>
        <taxon>Caulobacteraceae</taxon>
        <taxon>Asticcacaulis</taxon>
    </lineage>
</organism>
<dbReference type="InterPro" id="IPR033706">
    <property type="entry name" value="Met_synthase_B12-bd"/>
</dbReference>
<dbReference type="CDD" id="cd00740">
    <property type="entry name" value="MeTr"/>
    <property type="match status" value="1"/>
</dbReference>
<keyword evidence="10" id="KW-0486">Methionine biosynthesis</keyword>
<dbReference type="eggNOG" id="COG1410">
    <property type="taxonomic scope" value="Bacteria"/>
</dbReference>
<dbReference type="AlphaFoldDB" id="V4RMB1"/>
<dbReference type="PROSITE" id="PS50974">
    <property type="entry name" value="ADOMET_ACTIVATION"/>
    <property type="match status" value="1"/>
</dbReference>
<evidence type="ECO:0000313" key="18">
    <source>
        <dbReference type="Proteomes" id="UP000017837"/>
    </source>
</evidence>
<comment type="catalytic activity">
    <reaction evidence="10">
        <text>(6S)-5-methyl-5,6,7,8-tetrahydrofolate + L-homocysteine = (6S)-5,6,7,8-tetrahydrofolate + L-methionine</text>
        <dbReference type="Rhea" id="RHEA:11172"/>
        <dbReference type="ChEBI" id="CHEBI:18608"/>
        <dbReference type="ChEBI" id="CHEBI:57453"/>
        <dbReference type="ChEBI" id="CHEBI:57844"/>
        <dbReference type="ChEBI" id="CHEBI:58199"/>
        <dbReference type="EC" id="2.1.1.13"/>
    </reaction>
</comment>
<proteinExistence type="inferred from homology"/>
<evidence type="ECO:0000259" key="13">
    <source>
        <dbReference type="PROSITE" id="PS50972"/>
    </source>
</evidence>
<dbReference type="PANTHER" id="PTHR45833:SF1">
    <property type="entry name" value="METHIONINE SYNTHASE"/>
    <property type="match status" value="1"/>
</dbReference>
<evidence type="ECO:0000256" key="12">
    <source>
        <dbReference type="PIRSR" id="PIRSR000381-2"/>
    </source>
</evidence>
<dbReference type="Gene3D" id="3.40.50.280">
    <property type="entry name" value="Cobalamin-binding domain"/>
    <property type="match status" value="1"/>
</dbReference>
<dbReference type="PROSITE" id="PS51337">
    <property type="entry name" value="B12_BINDING_NTER"/>
    <property type="match status" value="1"/>
</dbReference>
<feature type="domain" description="B12-binding N-terminal" evidence="16">
    <location>
        <begin position="301"/>
        <end position="395"/>
    </location>
</feature>
<feature type="binding site" evidence="12">
    <location>
        <position position="605"/>
    </location>
    <ligand>
        <name>S-adenosyl-L-methionine</name>
        <dbReference type="ChEBI" id="CHEBI:59789"/>
    </ligand>
</feature>
<comment type="cofactor">
    <cofactor evidence="10">
        <name>Zn(2+)</name>
        <dbReference type="ChEBI" id="CHEBI:29105"/>
    </cofactor>
</comment>
<dbReference type="InterPro" id="IPR003759">
    <property type="entry name" value="Cbl-bd_cap"/>
</dbReference>
<evidence type="ECO:0000256" key="8">
    <source>
        <dbReference type="ARBA" id="ARBA00023285"/>
    </source>
</evidence>
<dbReference type="PIRSF" id="PIRSF000381">
    <property type="entry name" value="MetH"/>
    <property type="match status" value="1"/>
</dbReference>
<feature type="binding site" description="axial binding residue" evidence="11">
    <location>
        <position position="417"/>
    </location>
    <ligand>
        <name>methylcob(III)alamin</name>
        <dbReference type="ChEBI" id="CHEBI:28115"/>
    </ligand>
    <ligandPart>
        <name>Co</name>
        <dbReference type="ChEBI" id="CHEBI:27638"/>
    </ligandPart>
</feature>
<dbReference type="GO" id="GO:0032259">
    <property type="term" value="P:methylation"/>
    <property type="evidence" value="ECO:0007669"/>
    <property type="project" value="UniProtKB-KW"/>
</dbReference>
<dbReference type="SMART" id="SM01018">
    <property type="entry name" value="B12-binding_2"/>
    <property type="match status" value="1"/>
</dbReference>
<dbReference type="InterPro" id="IPR037010">
    <property type="entry name" value="VitB12-dep_Met_synth_activ_sf"/>
</dbReference>
<dbReference type="FunFam" id="3.40.50.280:FF:000001">
    <property type="entry name" value="Methionine synthase"/>
    <property type="match status" value="1"/>
</dbReference>
<dbReference type="Pfam" id="PF00809">
    <property type="entry name" value="Pterin_bind"/>
    <property type="match status" value="1"/>
</dbReference>
<dbReference type="Gene3D" id="1.10.1240.10">
    <property type="entry name" value="Methionine synthase domain"/>
    <property type="match status" value="1"/>
</dbReference>
<dbReference type="NCBIfam" id="NF007024">
    <property type="entry name" value="PRK09490.1"/>
    <property type="match status" value="1"/>
</dbReference>
<dbReference type="EC" id="2.1.1.13" evidence="9 10"/>
<dbReference type="GO" id="GO:0005829">
    <property type="term" value="C:cytosol"/>
    <property type="evidence" value="ECO:0007669"/>
    <property type="project" value="TreeGrafter"/>
</dbReference>
<evidence type="ECO:0000256" key="3">
    <source>
        <dbReference type="ARBA" id="ARBA00022628"/>
    </source>
</evidence>
<dbReference type="PATRIC" id="fig|1121022.4.peg.1722"/>
<dbReference type="Pfam" id="PF02965">
    <property type="entry name" value="Met_synt_B12"/>
    <property type="match status" value="1"/>
</dbReference>
<dbReference type="GO" id="GO:0008705">
    <property type="term" value="F:methionine synthase activity"/>
    <property type="evidence" value="ECO:0007669"/>
    <property type="project" value="UniProtKB-UniRule"/>
</dbReference>